<dbReference type="EMBL" id="LBVR01000035">
    <property type="protein sequence ID" value="KKQ90539.1"/>
    <property type="molecule type" value="Genomic_DNA"/>
</dbReference>
<dbReference type="AlphaFoldDB" id="A0A0G0NXC9"/>
<dbReference type="CDD" id="cd05379">
    <property type="entry name" value="CAP_bacterial"/>
    <property type="match status" value="1"/>
</dbReference>
<dbReference type="InterPro" id="IPR014044">
    <property type="entry name" value="CAP_dom"/>
</dbReference>
<protein>
    <recommendedName>
        <fullName evidence="1">SCP domain-containing protein</fullName>
    </recommendedName>
</protein>
<dbReference type="SUPFAM" id="SSF55797">
    <property type="entry name" value="PR-1-like"/>
    <property type="match status" value="1"/>
</dbReference>
<reference evidence="2 3" key="1">
    <citation type="journal article" date="2015" name="Nature">
        <title>rRNA introns, odd ribosomes, and small enigmatic genomes across a large radiation of phyla.</title>
        <authorList>
            <person name="Brown C.T."/>
            <person name="Hug L.A."/>
            <person name="Thomas B.C."/>
            <person name="Sharon I."/>
            <person name="Castelle C.J."/>
            <person name="Singh A."/>
            <person name="Wilkins M.J."/>
            <person name="Williams K.H."/>
            <person name="Banfield J.F."/>
        </authorList>
    </citation>
    <scope>NUCLEOTIDE SEQUENCE [LARGE SCALE GENOMIC DNA]</scope>
</reference>
<sequence>MFRKLHLYFLPHPDNNHRAFILQPKFLAFLIFIYLLNQSFLRSLTVLKPGILGYASEITSQKVFEFTNQERLKYDLPPLSFNSTLARSATAKAQDMFENNYWAHTSPTGTNPWDFFKQEGY</sequence>
<dbReference type="Proteomes" id="UP000033841">
    <property type="component" value="Unassembled WGS sequence"/>
</dbReference>
<feature type="domain" description="SCP" evidence="1">
    <location>
        <begin position="65"/>
        <end position="120"/>
    </location>
</feature>
<evidence type="ECO:0000313" key="3">
    <source>
        <dbReference type="Proteomes" id="UP000033841"/>
    </source>
</evidence>
<dbReference type="Gene3D" id="3.40.33.10">
    <property type="entry name" value="CAP"/>
    <property type="match status" value="1"/>
</dbReference>
<dbReference type="InterPro" id="IPR035940">
    <property type="entry name" value="CAP_sf"/>
</dbReference>
<evidence type="ECO:0000313" key="2">
    <source>
        <dbReference type="EMBL" id="KKQ90539.1"/>
    </source>
</evidence>
<comment type="caution">
    <text evidence="2">The sequence shown here is derived from an EMBL/GenBank/DDBJ whole genome shotgun (WGS) entry which is preliminary data.</text>
</comment>
<accession>A0A0G0NXC9</accession>
<gene>
    <name evidence="2" type="ORF">UT14_C0035G0010</name>
</gene>
<dbReference type="Pfam" id="PF00188">
    <property type="entry name" value="CAP"/>
    <property type="match status" value="1"/>
</dbReference>
<evidence type="ECO:0000259" key="1">
    <source>
        <dbReference type="Pfam" id="PF00188"/>
    </source>
</evidence>
<name>A0A0G0NXC9_9BACT</name>
<dbReference type="PANTHER" id="PTHR31157">
    <property type="entry name" value="SCP DOMAIN-CONTAINING PROTEIN"/>
    <property type="match status" value="1"/>
</dbReference>
<proteinExistence type="predicted"/>
<dbReference type="PANTHER" id="PTHR31157:SF1">
    <property type="entry name" value="SCP DOMAIN-CONTAINING PROTEIN"/>
    <property type="match status" value="1"/>
</dbReference>
<organism evidence="2 3">
    <name type="scientific">Candidatus Shapirobacteria bacterium GW2011_GWE1_38_92</name>
    <dbReference type="NCBI Taxonomy" id="1618489"/>
    <lineage>
        <taxon>Bacteria</taxon>
        <taxon>Candidatus Shapironibacteriota</taxon>
    </lineage>
</organism>
<feature type="non-terminal residue" evidence="2">
    <location>
        <position position="121"/>
    </location>
</feature>